<evidence type="ECO:0000256" key="4">
    <source>
        <dbReference type="ARBA" id="ARBA00009038"/>
    </source>
</evidence>
<dbReference type="Gene3D" id="2.60.40.150">
    <property type="entry name" value="C2 domain"/>
    <property type="match status" value="1"/>
</dbReference>
<evidence type="ECO:0000313" key="17">
    <source>
        <dbReference type="Proteomes" id="UP000823674"/>
    </source>
</evidence>
<evidence type="ECO:0000256" key="8">
    <source>
        <dbReference type="ARBA" id="ARBA00022989"/>
    </source>
</evidence>
<dbReference type="CDD" id="cd04038">
    <property type="entry name" value="C2_ArfGAP"/>
    <property type="match status" value="1"/>
</dbReference>
<accession>A0ABQ7N819</accession>
<evidence type="ECO:0000313" key="16">
    <source>
        <dbReference type="EMBL" id="KAG5406828.1"/>
    </source>
</evidence>
<name>A0ABQ7N819_BRACM</name>
<dbReference type="PANTHER" id="PTHR12640">
    <property type="entry name" value="RIBOPHORIN II"/>
    <property type="match status" value="1"/>
</dbReference>
<keyword evidence="12" id="KW-0863">Zinc-finger</keyword>
<feature type="transmembrane region" description="Helical" evidence="13">
    <location>
        <begin position="388"/>
        <end position="411"/>
    </location>
</feature>
<feature type="transmembrane region" description="Helical" evidence="13">
    <location>
        <begin position="712"/>
        <end position="731"/>
    </location>
</feature>
<dbReference type="PRINTS" id="PR00405">
    <property type="entry name" value="REVINTRACTNG"/>
</dbReference>
<dbReference type="EMBL" id="JADBGQ010000003">
    <property type="protein sequence ID" value="KAG5406828.1"/>
    <property type="molecule type" value="Genomic_DNA"/>
</dbReference>
<evidence type="ECO:0000256" key="10">
    <source>
        <dbReference type="ARBA" id="ARBA00030078"/>
    </source>
</evidence>
<dbReference type="Pfam" id="PF05817">
    <property type="entry name" value="Ribophorin_II"/>
    <property type="match status" value="1"/>
</dbReference>
<dbReference type="SUPFAM" id="SSF49562">
    <property type="entry name" value="C2 domain (Calcium/lipid-binding domain, CaLB)"/>
    <property type="match status" value="1"/>
</dbReference>
<dbReference type="SMART" id="SM00239">
    <property type="entry name" value="C2"/>
    <property type="match status" value="1"/>
</dbReference>
<dbReference type="InterPro" id="IPR000008">
    <property type="entry name" value="C2_dom"/>
</dbReference>
<dbReference type="InterPro" id="IPR008814">
    <property type="entry name" value="Swp1"/>
</dbReference>
<dbReference type="Gene3D" id="1.10.220.150">
    <property type="entry name" value="Arf GTPase activating protein"/>
    <property type="match status" value="1"/>
</dbReference>
<dbReference type="InterPro" id="IPR037278">
    <property type="entry name" value="ARFGAP/RecO"/>
</dbReference>
<dbReference type="Pfam" id="PF01412">
    <property type="entry name" value="ArfGap"/>
    <property type="match status" value="1"/>
</dbReference>
<dbReference type="Pfam" id="PF23860">
    <property type="entry name" value="Ribophorin_II_3rd"/>
    <property type="match status" value="1"/>
</dbReference>
<dbReference type="Pfam" id="PF25147">
    <property type="entry name" value="Ribophorin_II_C"/>
    <property type="match status" value="1"/>
</dbReference>
<keyword evidence="17" id="KW-1185">Reference proteome</keyword>
<keyword evidence="7" id="KW-0256">Endoplasmic reticulum</keyword>
<feature type="transmembrane region" description="Helical" evidence="13">
    <location>
        <begin position="751"/>
        <end position="770"/>
    </location>
</feature>
<evidence type="ECO:0000256" key="9">
    <source>
        <dbReference type="ARBA" id="ARBA00023136"/>
    </source>
</evidence>
<comment type="subcellular location">
    <subcellularLocation>
        <location evidence="2">Endoplasmic reticulum membrane</location>
        <topology evidence="2">Multi-pass membrane protein</topology>
    </subcellularLocation>
</comment>
<feature type="domain" description="Arf-GAP" evidence="15">
    <location>
        <begin position="828"/>
        <end position="942"/>
    </location>
</feature>
<evidence type="ECO:0000256" key="13">
    <source>
        <dbReference type="SAM" id="Phobius"/>
    </source>
</evidence>
<dbReference type="InterPro" id="IPR056790">
    <property type="entry name" value="Ribophorin_II_C"/>
</dbReference>
<dbReference type="InterPro" id="IPR038508">
    <property type="entry name" value="ArfGAP_dom_sf"/>
</dbReference>
<dbReference type="SUPFAM" id="SSF57863">
    <property type="entry name" value="ArfGap/RecO-like zinc finger"/>
    <property type="match status" value="1"/>
</dbReference>
<evidence type="ECO:0000259" key="14">
    <source>
        <dbReference type="PROSITE" id="PS50004"/>
    </source>
</evidence>
<keyword evidence="9 13" id="KW-0472">Membrane</keyword>
<dbReference type="PANTHER" id="PTHR12640:SF0">
    <property type="entry name" value="DOLICHYL-DIPHOSPHOOLIGOSACCHARIDE--PROTEIN GLYCOSYLTRANSFERASE SUBUNIT 2"/>
    <property type="match status" value="1"/>
</dbReference>
<evidence type="ECO:0000256" key="7">
    <source>
        <dbReference type="ARBA" id="ARBA00022824"/>
    </source>
</evidence>
<gene>
    <name evidence="16" type="primary">A03p056310.1_BraROA</name>
    <name evidence="16" type="ORF">IGI04_012947</name>
</gene>
<organism evidence="16 17">
    <name type="scientific">Brassica rapa subsp. trilocularis</name>
    <dbReference type="NCBI Taxonomy" id="1813537"/>
    <lineage>
        <taxon>Eukaryota</taxon>
        <taxon>Viridiplantae</taxon>
        <taxon>Streptophyta</taxon>
        <taxon>Embryophyta</taxon>
        <taxon>Tracheophyta</taxon>
        <taxon>Spermatophyta</taxon>
        <taxon>Magnoliopsida</taxon>
        <taxon>eudicotyledons</taxon>
        <taxon>Gunneridae</taxon>
        <taxon>Pentapetalae</taxon>
        <taxon>rosids</taxon>
        <taxon>malvids</taxon>
        <taxon>Brassicales</taxon>
        <taxon>Brassicaceae</taxon>
        <taxon>Brassiceae</taxon>
        <taxon>Brassica</taxon>
    </lineage>
</organism>
<comment type="function">
    <text evidence="1">Subunit of the oligosaccharyl transferase (OST) complex that catalyzes the initial transfer of a defined glycan (Glc(3)Man(9)GlcNAc(2) in eukaryotes) from the lipid carrier dolichol-pyrophosphate to an asparagine residue within an Asn-X-Ser/Thr consensus motif in nascent polypeptide chains, the first step in protein N-glycosylation. N-glycosylation occurs cotranslationally and the complex associates with the Sec61 complex at the channel-forming translocon complex that mediates protein translocation across the endoplasmic reticulum (ER). All subunits are required for a maximal enzyme activity.</text>
</comment>
<keyword evidence="8 13" id="KW-1133">Transmembrane helix</keyword>
<feature type="transmembrane region" description="Helical" evidence="13">
    <location>
        <begin position="777"/>
        <end position="797"/>
    </location>
</feature>
<keyword evidence="12" id="KW-0862">Zinc</keyword>
<dbReference type="Proteomes" id="UP000823674">
    <property type="component" value="Chromosome A03"/>
</dbReference>
<dbReference type="PROSITE" id="PS50004">
    <property type="entry name" value="C2"/>
    <property type="match status" value="1"/>
</dbReference>
<evidence type="ECO:0000256" key="11">
    <source>
        <dbReference type="ARBA" id="ARBA00032139"/>
    </source>
</evidence>
<comment type="pathway">
    <text evidence="3">Protein modification; protein glycosylation.</text>
</comment>
<dbReference type="InterPro" id="IPR055373">
    <property type="entry name" value="Ribophorin_II_N"/>
</dbReference>
<comment type="caution">
    <text evidence="16">The sequence shown here is derived from an EMBL/GenBank/DDBJ whole genome shotgun (WGS) entry which is preliminary data.</text>
</comment>
<sequence length="1151" mass="125843">MLQKQEKAEGRSVIPATVIKLHSLFFSLSRFSFFFSSSLKANIDRSDGGRSLKPQSPLTTHTPRLLLLPSVRYPLPILIMARGLSRFLVSLLLIAICNAASVSQPISDSHRSAAVDVFVPLDGSYKSLEEAYEALRSLEILGIDKKSDLSSGTCENVVKVLGSPSSALKDVFYALSVNGILKCKTGEDVSKDIVSKLQAGAKDAKLLLDFYYSIRGLVLVKEQFAGTDPSLGDAEAIFRSVKALSQSDGRWRYSSNNAESSTFAAGLAFETLAGVISLASSEIDQSLIQTVKTGILKLFDSLQKYDDGTFYFDGSEGPISTTASVIRGLTSFAASESTGLNLPGDKIVGLAKFFLGVGIPGDAKDFFNQIDALACLEDNRQGYFHAIYLLRLVMLICHALALTLFSVPLILSLPSTVISLSKKEPLKVKVSTVLGSKAPALSVMLAQALNSKGSSVINNQELKFDADSATYFLDSFPKNFDVGKYTFVFEILLDESANEKAYITEAQTKVPIAATGAISIENAEIAVLDSDVGSVESQKKLDLTKDGGVSLSANHLQKLRLSFQLTTPLGLVFKPHQAFLKLKHESQVEHIFLVKTSGKKSEVVLVKFLKLRLDWLLLKNYLIYLLATDFLGLVEKLYYLSGKYEIQLTIGDASMENSLLSNIGHIELDLPERPEKAPLPPLQPTDPYSRYGPKAEISHIFRIPEKLPAKQLSLIFLGLIVLPFIAFLIGLTRLGVNIKSFPSSVGAATSALLFHGGIGAVLLLYVLFWLKASSQKLLDLFTTLKALSLLGVFLLFVGHRTLSNLAAASNKRAMSYSAAGHGKPGSGKRRIRELLTQSDNRFCADCGAPDPKWASANIGVFICLKCCGVHRSLGTHISKVLSVTLDEWSDEEVDSMIEIGGNDSANSIYEAFIPHGFSKPGPDASHDQRLRFIRSKYEHQEFLKPSLRITSVKAPSTKTSSSYLSSSLSKKFMDSFRTNSSSQHPQLEGMVEFIGLLKVTLKKGTNLAVRDMMTSDPYVKLTLGQQTVQSTVKKSNLNPVWNEELMLSVPHDYGSVKLQVFDYDTFSADDIMGEAGIDIQPLITSAMAFGDPEMFGDMQIGKWLKSHDNALIEDSIINIADGRVKQEVRIKLQNVESGELELEVEWLSLES</sequence>
<evidence type="ECO:0000256" key="6">
    <source>
        <dbReference type="ARBA" id="ARBA00022729"/>
    </source>
</evidence>
<dbReference type="SMART" id="SM00105">
    <property type="entry name" value="ArfGap"/>
    <property type="match status" value="1"/>
</dbReference>
<dbReference type="Pfam" id="PF23861">
    <property type="entry name" value="Ribophorin_II_2nd"/>
    <property type="match status" value="1"/>
</dbReference>
<keyword evidence="12" id="KW-0479">Metal-binding</keyword>
<proteinExistence type="inferred from homology"/>
<reference evidence="16 17" key="1">
    <citation type="submission" date="2021-03" db="EMBL/GenBank/DDBJ databases">
        <authorList>
            <person name="King G.J."/>
            <person name="Bancroft I."/>
            <person name="Baten A."/>
            <person name="Bloomfield J."/>
            <person name="Borpatragohain P."/>
            <person name="He Z."/>
            <person name="Irish N."/>
            <person name="Irwin J."/>
            <person name="Liu K."/>
            <person name="Mauleon R.P."/>
            <person name="Moore J."/>
            <person name="Morris R."/>
            <person name="Ostergaard L."/>
            <person name="Wang B."/>
            <person name="Wells R."/>
        </authorList>
    </citation>
    <scope>NUCLEOTIDE SEQUENCE [LARGE SCALE GENOMIC DNA]</scope>
    <source>
        <strain evidence="16">R-o-18</strain>
        <tissue evidence="16">Leaf</tissue>
    </source>
</reference>
<keyword evidence="6" id="KW-0732">Signal</keyword>
<evidence type="ECO:0000256" key="1">
    <source>
        <dbReference type="ARBA" id="ARBA00002791"/>
    </source>
</evidence>
<evidence type="ECO:0000259" key="15">
    <source>
        <dbReference type="PROSITE" id="PS50115"/>
    </source>
</evidence>
<comment type="similarity">
    <text evidence="4">Belongs to the SWP1 family.</text>
</comment>
<evidence type="ECO:0000256" key="12">
    <source>
        <dbReference type="PROSITE-ProRule" id="PRU00288"/>
    </source>
</evidence>
<dbReference type="InterPro" id="IPR055374">
    <property type="entry name" value="Ribophorin_II_3rd"/>
</dbReference>
<dbReference type="InterPro" id="IPR055375">
    <property type="entry name" value="Ribophorin_II_2nd"/>
</dbReference>
<dbReference type="Pfam" id="PF00168">
    <property type="entry name" value="C2"/>
    <property type="match status" value="1"/>
</dbReference>
<dbReference type="CDD" id="cd08204">
    <property type="entry name" value="ArfGap"/>
    <property type="match status" value="1"/>
</dbReference>
<dbReference type="InterPro" id="IPR035892">
    <property type="entry name" value="C2_domain_sf"/>
</dbReference>
<keyword evidence="5 13" id="KW-0812">Transmembrane</keyword>
<evidence type="ECO:0000256" key="3">
    <source>
        <dbReference type="ARBA" id="ARBA00004922"/>
    </source>
</evidence>
<dbReference type="InterPro" id="IPR001164">
    <property type="entry name" value="ArfGAP_dom"/>
</dbReference>
<evidence type="ECO:0000256" key="5">
    <source>
        <dbReference type="ARBA" id="ARBA00022692"/>
    </source>
</evidence>
<feature type="domain" description="C2" evidence="14">
    <location>
        <begin position="977"/>
        <end position="1095"/>
    </location>
</feature>
<protein>
    <recommendedName>
        <fullName evidence="11">Ribophorin II</fullName>
    </recommendedName>
    <alternativeName>
        <fullName evidence="10">Ribophorin-2</fullName>
    </alternativeName>
</protein>
<dbReference type="PROSITE" id="PS50115">
    <property type="entry name" value="ARFGAP"/>
    <property type="match status" value="1"/>
</dbReference>
<evidence type="ECO:0000256" key="2">
    <source>
        <dbReference type="ARBA" id="ARBA00004477"/>
    </source>
</evidence>